<feature type="compositionally biased region" description="Pro residues" evidence="2">
    <location>
        <begin position="53"/>
        <end position="68"/>
    </location>
</feature>
<gene>
    <name evidence="4" type="ORF">VNI00_015681</name>
</gene>
<keyword evidence="1" id="KW-0479">Metal-binding</keyword>
<dbReference type="EMBL" id="JAYKXP010000106">
    <property type="protein sequence ID" value="KAK7026106.1"/>
    <property type="molecule type" value="Genomic_DNA"/>
</dbReference>
<evidence type="ECO:0000256" key="1">
    <source>
        <dbReference type="PROSITE-ProRule" id="PRU00042"/>
    </source>
</evidence>
<sequence>MSKVLCDGCGLRFKSDNALSNHQKKCSRVQSSSRSLIQLAARVKRRRVDNSSPAPPPRVPSPPPPLPDVPDLQDVEMHPPEPEPEIQSGKRSRKPPARLQNFTISSLASSFRKAVHNATTREPTPPPPPSPQPTAPSPPMLPSPSPPPPLQRTYVRTEPNEHGLFRIYDTNLPSQCPDLDLSAANVVDAPNIDTGEGTNASERAERIASAMGVPEAQVPERPFYEPFRNASTFRLMNWAKDVHTLTDDGVNTLVEDVLTKPDFDPAELADFDARTEKKRLDRHIADKAAKEEALPFGSNDIWKKDKVRIPMPCKGHCFDKEEDAPHLELEFWRRDLLGVLKSAVEGDTFSEYHLKAFKLFMQQPDSERITRVYGESYTSDRAINTERSRLEGQEEDELEKVLLWLILFSDATHLTNFGTAELWPIYLCIANQSKYPRALPKNFSALHLAYLPKIPDLIKAQYREHYGCDPSDEVLRLLNRAVIQAVYDKILSPDFVKAYKEGIVFKCSDGKLRRFLPEFFAYSANYVEKVTIVCIKFLGSCPCVRCMVQKSKVFMMGSVRDMRFRMDHRRVDTPERQDLVKQARKKIFQKGRTVNSNAVKNLLDPLSLTAIENSFSKHLLPLGFDVYELLVVDLLHEFEIGVWKAVLIHLVRLLYSSGPSKVTELDYRFRQTPTYGRSVIRRFHNNVSDMKKLAARDFEDILQCAIPCFDGIFEDAEFDRLVQDLLHTLATWHAYAKLRMVTDSEINSLEQVTRLLGQLIRKFTNDSFKYDTKETPAKVRRRKRRAADKLSKGEAAQADDNAGARSRKFNMETAKLHFLGDYAESLRKYGTTDGYSSTIGEVSHKLVKSFYEKTNRNQFEGQIAKHDQRARELRKISGREPTSARTSNKQHMKELLDEPLQLMGADDTVQVSTGQRNRRLLSDFDDDGDEALKDFVPKLRAHLFSRFLSAHFPDLDPNEDLERKFEIRGDCIYEHAKIRINYLTYDLRKDVDSVNPANHADIMTLSSAAEDDESEHPYMYGRVCGVYHANVRLWGDPKKSRGNKLATLPFIWVRWYELDTTGRYRSGFKAKRLHRLRFCLPDDPLAFEFLDPHCVVRAVHLIPCFKSGRDDRRNALDAESLSRRQKSRNAAGEKVVETRDWKYYYVNHFVDRDMFMRFRAGGVGHQQFWKYLKQFRKDAGLDDQEGRLPVYNENGEVIEPGAGYEEVQEEETQLPAGSGEDYDIESDYESICSQEPDSDDSDDEFIVHATV</sequence>
<keyword evidence="1" id="KW-0862">Zinc</keyword>
<dbReference type="GO" id="GO:0008270">
    <property type="term" value="F:zinc ion binding"/>
    <property type="evidence" value="ECO:0007669"/>
    <property type="project" value="UniProtKB-KW"/>
</dbReference>
<accession>A0AAW0BJH2</accession>
<feature type="region of interest" description="Disordered" evidence="2">
    <location>
        <begin position="42"/>
        <end position="96"/>
    </location>
</feature>
<protein>
    <recommendedName>
        <fullName evidence="3">C2H2-type domain-containing protein</fullName>
    </recommendedName>
</protein>
<feature type="region of interest" description="Disordered" evidence="2">
    <location>
        <begin position="774"/>
        <end position="805"/>
    </location>
</feature>
<reference evidence="4 5" key="1">
    <citation type="submission" date="2024-01" db="EMBL/GenBank/DDBJ databases">
        <title>A draft genome for a cacao thread blight-causing isolate of Paramarasmius palmivorus.</title>
        <authorList>
            <person name="Baruah I.K."/>
            <person name="Bukari Y."/>
            <person name="Amoako-Attah I."/>
            <person name="Meinhardt L.W."/>
            <person name="Bailey B.A."/>
            <person name="Cohen S.P."/>
        </authorList>
    </citation>
    <scope>NUCLEOTIDE SEQUENCE [LARGE SCALE GENOMIC DNA]</scope>
    <source>
        <strain evidence="4 5">GH-12</strain>
    </source>
</reference>
<keyword evidence="5" id="KW-1185">Reference proteome</keyword>
<organism evidence="4 5">
    <name type="scientific">Paramarasmius palmivorus</name>
    <dbReference type="NCBI Taxonomy" id="297713"/>
    <lineage>
        <taxon>Eukaryota</taxon>
        <taxon>Fungi</taxon>
        <taxon>Dikarya</taxon>
        <taxon>Basidiomycota</taxon>
        <taxon>Agaricomycotina</taxon>
        <taxon>Agaricomycetes</taxon>
        <taxon>Agaricomycetidae</taxon>
        <taxon>Agaricales</taxon>
        <taxon>Marasmiineae</taxon>
        <taxon>Marasmiaceae</taxon>
        <taxon>Paramarasmius</taxon>
    </lineage>
</organism>
<dbReference type="AlphaFoldDB" id="A0AAW0BJH2"/>
<dbReference type="InterPro" id="IPR013087">
    <property type="entry name" value="Znf_C2H2_type"/>
</dbReference>
<evidence type="ECO:0000259" key="3">
    <source>
        <dbReference type="PROSITE" id="PS50157"/>
    </source>
</evidence>
<proteinExistence type="predicted"/>
<comment type="caution">
    <text evidence="4">The sequence shown here is derived from an EMBL/GenBank/DDBJ whole genome shotgun (WGS) entry which is preliminary data.</text>
</comment>
<dbReference type="InterPro" id="IPR041078">
    <property type="entry name" value="Plavaka"/>
</dbReference>
<dbReference type="PROSITE" id="PS50157">
    <property type="entry name" value="ZINC_FINGER_C2H2_2"/>
    <property type="match status" value="1"/>
</dbReference>
<name>A0AAW0BJH2_9AGAR</name>
<feature type="region of interest" description="Disordered" evidence="2">
    <location>
        <begin position="112"/>
        <end position="154"/>
    </location>
</feature>
<feature type="domain" description="C2H2-type" evidence="3">
    <location>
        <begin position="4"/>
        <end position="35"/>
    </location>
</feature>
<feature type="region of interest" description="Disordered" evidence="2">
    <location>
        <begin position="1203"/>
        <end position="1223"/>
    </location>
</feature>
<evidence type="ECO:0000313" key="5">
    <source>
        <dbReference type="Proteomes" id="UP001383192"/>
    </source>
</evidence>
<evidence type="ECO:0000256" key="2">
    <source>
        <dbReference type="SAM" id="MobiDB-lite"/>
    </source>
</evidence>
<dbReference type="Pfam" id="PF18759">
    <property type="entry name" value="Plavaka"/>
    <property type="match status" value="1"/>
</dbReference>
<evidence type="ECO:0000313" key="4">
    <source>
        <dbReference type="EMBL" id="KAK7026106.1"/>
    </source>
</evidence>
<keyword evidence="1" id="KW-0863">Zinc-finger</keyword>
<dbReference type="Proteomes" id="UP001383192">
    <property type="component" value="Unassembled WGS sequence"/>
</dbReference>
<feature type="compositionally biased region" description="Pro residues" evidence="2">
    <location>
        <begin position="123"/>
        <end position="150"/>
    </location>
</feature>